<dbReference type="EC" id="2.4.-.-" evidence="10"/>
<evidence type="ECO:0000256" key="1">
    <source>
        <dbReference type="ARBA" id="ARBA00004651"/>
    </source>
</evidence>
<evidence type="ECO:0000313" key="10">
    <source>
        <dbReference type="EMBL" id="MEN2744250.1"/>
    </source>
</evidence>
<evidence type="ECO:0000313" key="11">
    <source>
        <dbReference type="Proteomes" id="UP001422074"/>
    </source>
</evidence>
<feature type="transmembrane region" description="Helical" evidence="9">
    <location>
        <begin position="225"/>
        <end position="242"/>
    </location>
</feature>
<keyword evidence="6 9" id="KW-0472">Membrane</keyword>
<reference evidence="10 11" key="1">
    <citation type="submission" date="2024-05" db="EMBL/GenBank/DDBJ databases">
        <title>Sinomonas sp. nov., isolated from a waste landfill.</title>
        <authorList>
            <person name="Zhao Y."/>
        </authorList>
    </citation>
    <scope>NUCLEOTIDE SEQUENCE [LARGE SCALE GENOMIC DNA]</scope>
    <source>
        <strain evidence="10 11">CCTCC AB2014300</strain>
    </source>
</reference>
<protein>
    <submittedName>
        <fullName evidence="10">Glycosyltransferase family 87 protein</fullName>
        <ecNumber evidence="10">2.4.-.-</ecNumber>
    </submittedName>
</protein>
<keyword evidence="2" id="KW-1003">Cell membrane</keyword>
<feature type="transmembrane region" description="Helical" evidence="9">
    <location>
        <begin position="184"/>
        <end position="205"/>
    </location>
</feature>
<feature type="transmembrane region" description="Helical" evidence="9">
    <location>
        <begin position="22"/>
        <end position="43"/>
    </location>
</feature>
<proteinExistence type="inferred from homology"/>
<accession>A0ABU9WYI9</accession>
<dbReference type="GO" id="GO:0016757">
    <property type="term" value="F:glycosyltransferase activity"/>
    <property type="evidence" value="ECO:0007669"/>
    <property type="project" value="UniProtKB-KW"/>
</dbReference>
<organism evidence="10 11">
    <name type="scientific">Sinomonas halotolerans</name>
    <dbReference type="NCBI Taxonomy" id="1644133"/>
    <lineage>
        <taxon>Bacteria</taxon>
        <taxon>Bacillati</taxon>
        <taxon>Actinomycetota</taxon>
        <taxon>Actinomycetes</taxon>
        <taxon>Micrococcales</taxon>
        <taxon>Micrococcaceae</taxon>
        <taxon>Sinomonas</taxon>
    </lineage>
</organism>
<feature type="transmembrane region" description="Helical" evidence="9">
    <location>
        <begin position="249"/>
        <end position="273"/>
    </location>
</feature>
<keyword evidence="4 9" id="KW-0812">Transmembrane</keyword>
<evidence type="ECO:0000256" key="3">
    <source>
        <dbReference type="ARBA" id="ARBA00022679"/>
    </source>
</evidence>
<dbReference type="Proteomes" id="UP001422074">
    <property type="component" value="Unassembled WGS sequence"/>
</dbReference>
<feature type="transmembrane region" description="Helical" evidence="9">
    <location>
        <begin position="158"/>
        <end position="177"/>
    </location>
</feature>
<feature type="region of interest" description="Disordered" evidence="8">
    <location>
        <begin position="287"/>
        <end position="313"/>
    </location>
</feature>
<gene>
    <name evidence="10" type="ORF">ABCQ75_06815</name>
</gene>
<dbReference type="InterPro" id="IPR018584">
    <property type="entry name" value="GT87"/>
</dbReference>
<keyword evidence="3 10" id="KW-0808">Transferase</keyword>
<evidence type="ECO:0000256" key="2">
    <source>
        <dbReference type="ARBA" id="ARBA00022475"/>
    </source>
</evidence>
<comment type="similarity">
    <text evidence="7">Belongs to the glycosyltransferase 87 family.</text>
</comment>
<evidence type="ECO:0000256" key="9">
    <source>
        <dbReference type="SAM" id="Phobius"/>
    </source>
</evidence>
<keyword evidence="5 9" id="KW-1133">Transmembrane helix</keyword>
<evidence type="ECO:0000256" key="7">
    <source>
        <dbReference type="ARBA" id="ARBA00024033"/>
    </source>
</evidence>
<name>A0ABU9WYI9_9MICC</name>
<dbReference type="EMBL" id="JBDFRB010000004">
    <property type="protein sequence ID" value="MEN2744250.1"/>
    <property type="molecule type" value="Genomic_DNA"/>
</dbReference>
<keyword evidence="11" id="KW-1185">Reference proteome</keyword>
<dbReference type="Pfam" id="PF09594">
    <property type="entry name" value="GT87"/>
    <property type="match status" value="1"/>
</dbReference>
<comment type="subcellular location">
    <subcellularLocation>
        <location evidence="1">Cell membrane</location>
        <topology evidence="1">Multi-pass membrane protein</topology>
    </subcellularLocation>
</comment>
<feature type="transmembrane region" description="Helical" evidence="9">
    <location>
        <begin position="123"/>
        <end position="152"/>
    </location>
</feature>
<feature type="compositionally biased region" description="Low complexity" evidence="8">
    <location>
        <begin position="287"/>
        <end position="307"/>
    </location>
</feature>
<evidence type="ECO:0000256" key="5">
    <source>
        <dbReference type="ARBA" id="ARBA00022989"/>
    </source>
</evidence>
<evidence type="ECO:0000256" key="8">
    <source>
        <dbReference type="SAM" id="MobiDB-lite"/>
    </source>
</evidence>
<keyword evidence="10" id="KW-0328">Glycosyltransferase</keyword>
<sequence length="313" mass="33362">MGTAAASRDWGLASVFARKYPLVAKAAPFLLWVLALAAVRQVLVHLLTDGTWGQDSHAYWLAAQEPLEYGRIPGQKDAYLYSPAFVYAIKPLALLPWPAFSAVWTLLIAALAFWLVRPLPVRFAVPVSLICLSELVVGNIYLMLGAAAVLAVRAPEAWAFPILTKITTGVGVLRDVARRDWKAVARAVGATAAIVLVAAAFRPHAWTDWISFLLENRDETPDSTASFYLRCAAAIALSLFAARKGWAFLLAPAVMLAAPVFTGPLPLMTLVAVPRLLLLDPPPRSAALDGAAAEGPAAGAHPEARGPQGTEGS</sequence>
<dbReference type="RefSeq" id="WP_345884151.1">
    <property type="nucleotide sequence ID" value="NZ_JBDFRB010000004.1"/>
</dbReference>
<evidence type="ECO:0000256" key="6">
    <source>
        <dbReference type="ARBA" id="ARBA00023136"/>
    </source>
</evidence>
<evidence type="ECO:0000256" key="4">
    <source>
        <dbReference type="ARBA" id="ARBA00022692"/>
    </source>
</evidence>
<feature type="transmembrane region" description="Helical" evidence="9">
    <location>
        <begin position="95"/>
        <end position="116"/>
    </location>
</feature>
<comment type="caution">
    <text evidence="10">The sequence shown here is derived from an EMBL/GenBank/DDBJ whole genome shotgun (WGS) entry which is preliminary data.</text>
</comment>